<accession>A0A934SGJ5</accession>
<dbReference type="PANTHER" id="PTHR43575">
    <property type="entry name" value="PROTEIN ABCI7, CHLOROPLASTIC"/>
    <property type="match status" value="1"/>
</dbReference>
<evidence type="ECO:0000313" key="3">
    <source>
        <dbReference type="Proteomes" id="UP000640485"/>
    </source>
</evidence>
<reference evidence="2" key="1">
    <citation type="submission" date="2021-01" db="EMBL/GenBank/DDBJ databases">
        <title>Paracoccus amoyensis sp. nov., isolated from the surface seawater along the coast of Xiamen Island, China.</title>
        <authorList>
            <person name="Lyu L."/>
        </authorList>
    </citation>
    <scope>NUCLEOTIDE SEQUENCE</scope>
    <source>
        <strain evidence="2">MJ17</strain>
    </source>
</reference>
<dbReference type="Pfam" id="PF01458">
    <property type="entry name" value="SUFBD_core"/>
    <property type="match status" value="1"/>
</dbReference>
<dbReference type="RefSeq" id="WP_200687818.1">
    <property type="nucleotide sequence ID" value="NZ_JAEPRQ010000006.1"/>
</dbReference>
<evidence type="ECO:0000313" key="2">
    <source>
        <dbReference type="EMBL" id="MBK4217223.1"/>
    </source>
</evidence>
<dbReference type="EMBL" id="JAEPRQ010000006">
    <property type="protein sequence ID" value="MBK4217223.1"/>
    <property type="molecule type" value="Genomic_DNA"/>
</dbReference>
<dbReference type="GO" id="GO:0016226">
    <property type="term" value="P:iron-sulfur cluster assembly"/>
    <property type="evidence" value="ECO:0007669"/>
    <property type="project" value="InterPro"/>
</dbReference>
<gene>
    <name evidence="2" type="ORF">JJJ17_14925</name>
</gene>
<dbReference type="SUPFAM" id="SSF101960">
    <property type="entry name" value="Stabilizer of iron transporter SufD"/>
    <property type="match status" value="1"/>
</dbReference>
<dbReference type="InterPro" id="IPR055346">
    <property type="entry name" value="Fe-S_cluster_assembly_SufBD"/>
</dbReference>
<organism evidence="2 3">
    <name type="scientific">Paracoccus caeni</name>
    <dbReference type="NCBI Taxonomy" id="657651"/>
    <lineage>
        <taxon>Bacteria</taxon>
        <taxon>Pseudomonadati</taxon>
        <taxon>Pseudomonadota</taxon>
        <taxon>Alphaproteobacteria</taxon>
        <taxon>Rhodobacterales</taxon>
        <taxon>Paracoccaceae</taxon>
        <taxon>Paracoccus</taxon>
    </lineage>
</organism>
<dbReference type="InterPro" id="IPR000825">
    <property type="entry name" value="SUF_FeS_clus_asmbl_SufBD_core"/>
</dbReference>
<keyword evidence="3" id="KW-1185">Reference proteome</keyword>
<comment type="caution">
    <text evidence="2">The sequence shown here is derived from an EMBL/GenBank/DDBJ whole genome shotgun (WGS) entry which is preliminary data.</text>
</comment>
<dbReference type="InterPro" id="IPR037284">
    <property type="entry name" value="SUF_FeS_clus_asmbl_SufBD_sf"/>
</dbReference>
<protein>
    <submittedName>
        <fullName evidence="2">SufD family Fe-S cluster assembly protein</fullName>
    </submittedName>
</protein>
<sequence>MADTAVKNQDVTPQVTGEAKPANALDARLAALSLPEGGFTAAARADALARLRDMGLPAPRDEYWRYTDPKPFNAPEAAPLALGDDLGDSPLFGDLDRLKLVFVDGVFDAEASDDVALEGVEIDVLSVADRQAAHWAGDLYGALEASGQKPVKRPFAALNTVVARDGVLIRVTATPAKPVHVIHRRGSADADTYWHHVVRIEEGAELTLLETGMSGARSNGALEVDLQKGAKFNYITSKRAVHETVGLSHIFARVDAEAQLKSFTLSVNGRVMRHEGVIDIVGDDAFAHIAAAVLGDGDIGPFHHDDTVFITHAAERCESRQVFKKVLKNGAEGVFQGKILVKPGAQKTDGYQISQALLLDERSQFLAKPELEIYADDVKCSHGSTTGALDEEALFYLRSRGIPHERAIIFLVLSFLADALAEVEDDELRDQINDRLEAWLTDRAGK</sequence>
<name>A0A934SGJ5_9RHOB</name>
<evidence type="ECO:0000259" key="1">
    <source>
        <dbReference type="Pfam" id="PF01458"/>
    </source>
</evidence>
<dbReference type="Proteomes" id="UP000640485">
    <property type="component" value="Unassembled WGS sequence"/>
</dbReference>
<proteinExistence type="predicted"/>
<dbReference type="PANTHER" id="PTHR43575:SF1">
    <property type="entry name" value="PROTEIN ABCI7, CHLOROPLASTIC"/>
    <property type="match status" value="1"/>
</dbReference>
<dbReference type="AlphaFoldDB" id="A0A934SGJ5"/>
<feature type="domain" description="SUF system FeS cluster assembly SufBD core" evidence="1">
    <location>
        <begin position="190"/>
        <end position="415"/>
    </location>
</feature>